<keyword evidence="2" id="KW-1185">Reference proteome</keyword>
<name>A0ACC1AI93_9ROSI</name>
<sequence>MDCRPNSMICFGQSILVDQQF</sequence>
<protein>
    <submittedName>
        <fullName evidence="1">Uncharacterized protein</fullName>
    </submittedName>
</protein>
<dbReference type="EMBL" id="CM047906">
    <property type="protein sequence ID" value="KAJ0086321.1"/>
    <property type="molecule type" value="Genomic_DNA"/>
</dbReference>
<organism evidence="1 2">
    <name type="scientific">Pistacia atlantica</name>
    <dbReference type="NCBI Taxonomy" id="434234"/>
    <lineage>
        <taxon>Eukaryota</taxon>
        <taxon>Viridiplantae</taxon>
        <taxon>Streptophyta</taxon>
        <taxon>Embryophyta</taxon>
        <taxon>Tracheophyta</taxon>
        <taxon>Spermatophyta</taxon>
        <taxon>Magnoliopsida</taxon>
        <taxon>eudicotyledons</taxon>
        <taxon>Gunneridae</taxon>
        <taxon>Pentapetalae</taxon>
        <taxon>rosids</taxon>
        <taxon>malvids</taxon>
        <taxon>Sapindales</taxon>
        <taxon>Anacardiaceae</taxon>
        <taxon>Pistacia</taxon>
    </lineage>
</organism>
<reference evidence="2" key="1">
    <citation type="journal article" date="2023" name="G3 (Bethesda)">
        <title>Genome assembly and association tests identify interacting loci associated with vigor, precocity, and sex in interspecific pistachio rootstocks.</title>
        <authorList>
            <person name="Palmer W."/>
            <person name="Jacygrad E."/>
            <person name="Sagayaradj S."/>
            <person name="Cavanaugh K."/>
            <person name="Han R."/>
            <person name="Bertier L."/>
            <person name="Beede B."/>
            <person name="Kafkas S."/>
            <person name="Golino D."/>
            <person name="Preece J."/>
            <person name="Michelmore R."/>
        </authorList>
    </citation>
    <scope>NUCLEOTIDE SEQUENCE [LARGE SCALE GENOMIC DNA]</scope>
</reference>
<comment type="caution">
    <text evidence="1">The sequence shown here is derived from an EMBL/GenBank/DDBJ whole genome shotgun (WGS) entry which is preliminary data.</text>
</comment>
<evidence type="ECO:0000313" key="2">
    <source>
        <dbReference type="Proteomes" id="UP001164250"/>
    </source>
</evidence>
<gene>
    <name evidence="1" type="ORF">Patl1_07526</name>
</gene>
<evidence type="ECO:0000313" key="1">
    <source>
        <dbReference type="EMBL" id="KAJ0086321.1"/>
    </source>
</evidence>
<accession>A0ACC1AI93</accession>
<dbReference type="Proteomes" id="UP001164250">
    <property type="component" value="Chromosome 10"/>
</dbReference>
<proteinExistence type="predicted"/>